<dbReference type="OrthoDB" id="8480561at2"/>
<evidence type="ECO:0000259" key="3">
    <source>
        <dbReference type="PROSITE" id="PS51462"/>
    </source>
</evidence>
<protein>
    <submittedName>
        <fullName evidence="4">NUDIX family hydrolase</fullName>
    </submittedName>
</protein>
<dbReference type="PANTHER" id="PTHR43046">
    <property type="entry name" value="GDP-MANNOSE MANNOSYL HYDROLASE"/>
    <property type="match status" value="1"/>
</dbReference>
<geneLocation type="plasmid" evidence="4 5">
    <name>pSfKp5.2</name>
</geneLocation>
<dbReference type="InterPro" id="IPR015797">
    <property type="entry name" value="NUDIX_hydrolase-like_dom_sf"/>
</dbReference>
<gene>
    <name evidence="4" type="ORF">SKP52_24220</name>
</gene>
<dbReference type="KEGG" id="sphk:SKP52_24220"/>
<dbReference type="PANTHER" id="PTHR43046:SF16">
    <property type="entry name" value="ADP-RIBOSE PYROPHOSPHATASE YJHB-RELATED"/>
    <property type="match status" value="1"/>
</dbReference>
<dbReference type="PROSITE" id="PS51462">
    <property type="entry name" value="NUDIX"/>
    <property type="match status" value="1"/>
</dbReference>
<dbReference type="Gene3D" id="6.10.250.1120">
    <property type="match status" value="1"/>
</dbReference>
<dbReference type="GO" id="GO:0016787">
    <property type="term" value="F:hydrolase activity"/>
    <property type="evidence" value="ECO:0007669"/>
    <property type="project" value="UniProtKB-KW"/>
</dbReference>
<name>A0A0A7PNP8_9SPHN</name>
<dbReference type="InterPro" id="IPR000086">
    <property type="entry name" value="NUDIX_hydrolase_dom"/>
</dbReference>
<keyword evidence="2 4" id="KW-0378">Hydrolase</keyword>
<evidence type="ECO:0000256" key="1">
    <source>
        <dbReference type="ARBA" id="ARBA00001946"/>
    </source>
</evidence>
<dbReference type="RefSeq" id="WP_037555879.1">
    <property type="nucleotide sequence ID" value="NZ_CP009123.1"/>
</dbReference>
<dbReference type="SUPFAM" id="SSF55811">
    <property type="entry name" value="Nudix"/>
    <property type="match status" value="1"/>
</dbReference>
<evidence type="ECO:0000313" key="4">
    <source>
        <dbReference type="EMBL" id="AJA11686.1"/>
    </source>
</evidence>
<accession>A0A0A7PNP8</accession>
<reference evidence="4 5" key="1">
    <citation type="journal article" date="2015" name="Int. J. Syst. Evol. Microbiol.">
        <title>Description of Sphingopyxis fribergensis sp. nov. - a soil bacterium with the ability to degrade styrene and phenylacetic acid.</title>
        <authorList>
            <person name="Oelschlagel M."/>
            <person name="Ruckert C."/>
            <person name="Kalinowski J."/>
            <person name="Schmidt G."/>
            <person name="Schlomann M."/>
            <person name="Tischler D."/>
        </authorList>
    </citation>
    <scope>NUCLEOTIDE SEQUENCE [LARGE SCALE GENOMIC DNA]</scope>
    <source>
        <strain evidence="4 5">Kp5.2</strain>
        <plasmid evidence="4">pSfKp5.2</plasmid>
    </source>
</reference>
<comment type="cofactor">
    <cofactor evidence="1">
        <name>Mg(2+)</name>
        <dbReference type="ChEBI" id="CHEBI:18420"/>
    </cofactor>
</comment>
<sequence>MEPQWLTYGKRLQSIASTGLHFTRDRFDRERYEEIATIANEMLSALGDVPIERISDLIPDFARGYATPKVDVRGALVEENMILLVREECDGLWTLPGGFADVGLSPARNIEKEMREEAGLKVSARRLFGVRHKASSGYPADVRDFYKMFFLCDRTDNALPEPGLETIEARFFGIDDLPPLSRGRTIEADIHAAFAYATDTTKPAFFD</sequence>
<dbReference type="HOGENOM" id="CLU_082381_1_0_5"/>
<keyword evidence="4" id="KW-0614">Plasmid</keyword>
<proteinExistence type="predicted"/>
<organism evidence="4 5">
    <name type="scientific">Sphingopyxis fribergensis</name>
    <dbReference type="NCBI Taxonomy" id="1515612"/>
    <lineage>
        <taxon>Bacteria</taxon>
        <taxon>Pseudomonadati</taxon>
        <taxon>Pseudomonadota</taxon>
        <taxon>Alphaproteobacteria</taxon>
        <taxon>Sphingomonadales</taxon>
        <taxon>Sphingomonadaceae</taxon>
        <taxon>Sphingopyxis</taxon>
    </lineage>
</organism>
<evidence type="ECO:0000313" key="5">
    <source>
        <dbReference type="Proteomes" id="UP000030907"/>
    </source>
</evidence>
<feature type="domain" description="Nudix hydrolase" evidence="3">
    <location>
        <begin position="67"/>
        <end position="198"/>
    </location>
</feature>
<evidence type="ECO:0000256" key="2">
    <source>
        <dbReference type="ARBA" id="ARBA00022801"/>
    </source>
</evidence>
<dbReference type="Gene3D" id="3.90.79.10">
    <property type="entry name" value="Nucleoside Triphosphate Pyrophosphohydrolase"/>
    <property type="match status" value="1"/>
</dbReference>
<dbReference type="InterPro" id="IPR059176">
    <property type="entry name" value="UDP-X_N"/>
</dbReference>
<dbReference type="EMBL" id="CP009123">
    <property type="protein sequence ID" value="AJA11686.1"/>
    <property type="molecule type" value="Genomic_DNA"/>
</dbReference>
<dbReference type="CDD" id="cd04672">
    <property type="entry name" value="NUDIX_CDP-Chase_like"/>
    <property type="match status" value="1"/>
</dbReference>
<dbReference type="AlphaFoldDB" id="A0A0A7PNP8"/>
<dbReference type="Pfam" id="PF00293">
    <property type="entry name" value="NUDIX"/>
    <property type="match status" value="1"/>
</dbReference>
<keyword evidence="5" id="KW-1185">Reference proteome</keyword>
<dbReference type="Proteomes" id="UP000030907">
    <property type="component" value="Plasmid pSfKp5.2"/>
</dbReference>
<dbReference type="Pfam" id="PF12535">
    <property type="entry name" value="Nudix_N"/>
    <property type="match status" value="1"/>
</dbReference>